<feature type="compositionally biased region" description="Basic and acidic residues" evidence="1">
    <location>
        <begin position="124"/>
        <end position="139"/>
    </location>
</feature>
<feature type="compositionally biased region" description="Low complexity" evidence="1">
    <location>
        <begin position="182"/>
        <end position="194"/>
    </location>
</feature>
<reference evidence="2" key="1">
    <citation type="submission" date="2021-03" db="EMBL/GenBank/DDBJ databases">
        <authorList>
            <person name="Tagirdzhanova G."/>
        </authorList>
    </citation>
    <scope>NUCLEOTIDE SEQUENCE</scope>
</reference>
<evidence type="ECO:0000313" key="3">
    <source>
        <dbReference type="Proteomes" id="UP000664521"/>
    </source>
</evidence>
<dbReference type="EMBL" id="CAJPDS010000063">
    <property type="protein sequence ID" value="CAF9932520.1"/>
    <property type="molecule type" value="Genomic_DNA"/>
</dbReference>
<gene>
    <name evidence="2" type="ORF">HETSPECPRED_008388</name>
</gene>
<comment type="caution">
    <text evidence="2">The sequence shown here is derived from an EMBL/GenBank/DDBJ whole genome shotgun (WGS) entry which is preliminary data.</text>
</comment>
<organism evidence="2 3">
    <name type="scientific">Heterodermia speciosa</name>
    <dbReference type="NCBI Taxonomy" id="116794"/>
    <lineage>
        <taxon>Eukaryota</taxon>
        <taxon>Fungi</taxon>
        <taxon>Dikarya</taxon>
        <taxon>Ascomycota</taxon>
        <taxon>Pezizomycotina</taxon>
        <taxon>Lecanoromycetes</taxon>
        <taxon>OSLEUM clade</taxon>
        <taxon>Lecanoromycetidae</taxon>
        <taxon>Caliciales</taxon>
        <taxon>Physciaceae</taxon>
        <taxon>Heterodermia</taxon>
    </lineage>
</organism>
<feature type="compositionally biased region" description="Basic and acidic residues" evidence="1">
    <location>
        <begin position="78"/>
        <end position="95"/>
    </location>
</feature>
<feature type="region of interest" description="Disordered" evidence="1">
    <location>
        <begin position="250"/>
        <end position="314"/>
    </location>
</feature>
<dbReference type="OrthoDB" id="5430357at2759"/>
<dbReference type="Proteomes" id="UP000664521">
    <property type="component" value="Unassembled WGS sequence"/>
</dbReference>
<keyword evidence="3" id="KW-1185">Reference proteome</keyword>
<accession>A0A8H3FYN6</accession>
<evidence type="ECO:0000256" key="1">
    <source>
        <dbReference type="SAM" id="MobiDB-lite"/>
    </source>
</evidence>
<name>A0A8H3FYN6_9LECA</name>
<feature type="region of interest" description="Disordered" evidence="1">
    <location>
        <begin position="182"/>
        <end position="205"/>
    </location>
</feature>
<dbReference type="AlphaFoldDB" id="A0A8H3FYN6"/>
<evidence type="ECO:0000313" key="2">
    <source>
        <dbReference type="EMBL" id="CAF9932520.1"/>
    </source>
</evidence>
<feature type="region of interest" description="Disordered" evidence="1">
    <location>
        <begin position="1"/>
        <end position="139"/>
    </location>
</feature>
<feature type="compositionally biased region" description="Low complexity" evidence="1">
    <location>
        <begin position="53"/>
        <end position="68"/>
    </location>
</feature>
<sequence length="342" mass="37209">MAPSTPRPQSSSYPKFDPGNAAINLGGESDITAKEKSEESIIGADIPRRDSSDPSSSSSTSSKGETSSMQNLRGIFLSKEERERQGLTKKGEDVQKATAGGATKSASVPGPLKSAMKPRSSFPMDERIPNTDPLPTDKEELTGKLNHVRAELQKLANRAEKANEWIEQDMIVLTRLTANLKSASESPSSSSMPSIRVTEEGGNESAPAVQMVTDQIMEANQRLGLTKGYRKGLERAVYWNREEFRRIEKAMGRKKSGQSGAVAPPARNVGFDDEERPSNQSQLGIAGGDHNDPGYSAGLEVTEAQGPLREQYARDRWTSGLSRLPTQAEWEDLFGTKTTPKK</sequence>
<protein>
    <submittedName>
        <fullName evidence="2">Uncharacterized protein</fullName>
    </submittedName>
</protein>
<proteinExistence type="predicted"/>